<reference evidence="1" key="2">
    <citation type="journal article" date="2015" name="Fish Shellfish Immunol.">
        <title>Early steps in the European eel (Anguilla anguilla)-Vibrio vulnificus interaction in the gills: Role of the RtxA13 toxin.</title>
        <authorList>
            <person name="Callol A."/>
            <person name="Pajuelo D."/>
            <person name="Ebbesson L."/>
            <person name="Teles M."/>
            <person name="MacKenzie S."/>
            <person name="Amaro C."/>
        </authorList>
    </citation>
    <scope>NUCLEOTIDE SEQUENCE</scope>
</reference>
<evidence type="ECO:0000313" key="1">
    <source>
        <dbReference type="EMBL" id="JAI05935.1"/>
    </source>
</evidence>
<dbReference type="AlphaFoldDB" id="A0A0E9XTF5"/>
<reference evidence="1" key="1">
    <citation type="submission" date="2014-11" db="EMBL/GenBank/DDBJ databases">
        <authorList>
            <person name="Amaro Gonzalez C."/>
        </authorList>
    </citation>
    <scope>NUCLEOTIDE SEQUENCE</scope>
</reference>
<dbReference type="EMBL" id="GBXM01002643">
    <property type="protein sequence ID" value="JAI05935.1"/>
    <property type="molecule type" value="Transcribed_RNA"/>
</dbReference>
<accession>A0A0E9XTF5</accession>
<name>A0A0E9XTF5_ANGAN</name>
<proteinExistence type="predicted"/>
<protein>
    <submittedName>
        <fullName evidence="1">Uncharacterized protein</fullName>
    </submittedName>
</protein>
<organism evidence="1">
    <name type="scientific">Anguilla anguilla</name>
    <name type="common">European freshwater eel</name>
    <name type="synonym">Muraena anguilla</name>
    <dbReference type="NCBI Taxonomy" id="7936"/>
    <lineage>
        <taxon>Eukaryota</taxon>
        <taxon>Metazoa</taxon>
        <taxon>Chordata</taxon>
        <taxon>Craniata</taxon>
        <taxon>Vertebrata</taxon>
        <taxon>Euteleostomi</taxon>
        <taxon>Actinopterygii</taxon>
        <taxon>Neopterygii</taxon>
        <taxon>Teleostei</taxon>
        <taxon>Anguilliformes</taxon>
        <taxon>Anguillidae</taxon>
        <taxon>Anguilla</taxon>
    </lineage>
</organism>
<sequence>MDELIFYFDIEIHICVAKHPSVLSSSCPHQNVPMKCFMFSVPIFRVQMLLSENETALTHMP</sequence>